<evidence type="ECO:0000313" key="1">
    <source>
        <dbReference type="EMBL" id="OCH93603.1"/>
    </source>
</evidence>
<keyword evidence="2" id="KW-1185">Reference proteome</keyword>
<name>A0A8E2DPY7_9APHY</name>
<protein>
    <submittedName>
        <fullName evidence="1">Uncharacterized protein</fullName>
    </submittedName>
</protein>
<dbReference type="AlphaFoldDB" id="A0A8E2DPY7"/>
<organism evidence="1 2">
    <name type="scientific">Obba rivulosa</name>
    <dbReference type="NCBI Taxonomy" id="1052685"/>
    <lineage>
        <taxon>Eukaryota</taxon>
        <taxon>Fungi</taxon>
        <taxon>Dikarya</taxon>
        <taxon>Basidiomycota</taxon>
        <taxon>Agaricomycotina</taxon>
        <taxon>Agaricomycetes</taxon>
        <taxon>Polyporales</taxon>
        <taxon>Gelatoporiaceae</taxon>
        <taxon>Obba</taxon>
    </lineage>
</organism>
<dbReference type="Proteomes" id="UP000250043">
    <property type="component" value="Unassembled WGS sequence"/>
</dbReference>
<gene>
    <name evidence="1" type="ORF">OBBRIDRAFT_824013</name>
</gene>
<evidence type="ECO:0000313" key="2">
    <source>
        <dbReference type="Proteomes" id="UP000250043"/>
    </source>
</evidence>
<accession>A0A8E2DPY7</accession>
<proteinExistence type="predicted"/>
<dbReference type="EMBL" id="KV722353">
    <property type="protein sequence ID" value="OCH93603.1"/>
    <property type="molecule type" value="Genomic_DNA"/>
</dbReference>
<sequence length="116" mass="12406">MEAARSLLNSVNPLVASTTEDSDVEPIIGYLDATGVLTRKFSRVSRSMTPTSRTFCATLPVQDTDDVTGGRAFTGTIGPAKISLVFDDGMEISGKLVNPLDRQKEITGISVWVKTA</sequence>
<reference evidence="1 2" key="1">
    <citation type="submission" date="2016-07" db="EMBL/GenBank/DDBJ databases">
        <title>Draft genome of the white-rot fungus Obba rivulosa 3A-2.</title>
        <authorList>
            <consortium name="DOE Joint Genome Institute"/>
            <person name="Miettinen O."/>
            <person name="Riley R."/>
            <person name="Acob R."/>
            <person name="Barry K."/>
            <person name="Cullen D."/>
            <person name="De Vries R."/>
            <person name="Hainaut M."/>
            <person name="Hatakka A."/>
            <person name="Henrissat B."/>
            <person name="Hilden K."/>
            <person name="Kuo R."/>
            <person name="Labutti K."/>
            <person name="Lipzen A."/>
            <person name="Makela M.R."/>
            <person name="Sandor L."/>
            <person name="Spatafora J.W."/>
            <person name="Grigoriev I.V."/>
            <person name="Hibbett D.S."/>
        </authorList>
    </citation>
    <scope>NUCLEOTIDE SEQUENCE [LARGE SCALE GENOMIC DNA]</scope>
    <source>
        <strain evidence="1 2">3A-2</strain>
    </source>
</reference>